<gene>
    <name evidence="2" type="ORF">AQJ11_13150</name>
</gene>
<dbReference type="Proteomes" id="UP000053398">
    <property type="component" value="Unassembled WGS sequence"/>
</dbReference>
<sequence>MGGTRSTFSYDTASRLTAATSPHCTLEFSYDVAGRLPTQTVDGATLRLGYEAAGRRVSRTTPTGARTESGWTRSATEYPSPSTAGTS</sequence>
<evidence type="ECO:0000256" key="1">
    <source>
        <dbReference type="SAM" id="MobiDB-lite"/>
    </source>
</evidence>
<evidence type="ECO:0000313" key="3">
    <source>
        <dbReference type="Proteomes" id="UP000053398"/>
    </source>
</evidence>
<feature type="region of interest" description="Disordered" evidence="1">
    <location>
        <begin position="55"/>
        <end position="87"/>
    </location>
</feature>
<protein>
    <recommendedName>
        <fullName evidence="4">YD repeat-containing protein</fullName>
    </recommendedName>
</protein>
<feature type="compositionally biased region" description="Polar residues" evidence="1">
    <location>
        <begin position="59"/>
        <end position="87"/>
    </location>
</feature>
<dbReference type="NCBIfam" id="TIGR01643">
    <property type="entry name" value="YD_repeat_2x"/>
    <property type="match status" value="2"/>
</dbReference>
<comment type="caution">
    <text evidence="2">The sequence shown here is derived from an EMBL/GenBank/DDBJ whole genome shotgun (WGS) entry which is preliminary data.</text>
</comment>
<dbReference type="RefSeq" id="WP_107120820.1">
    <property type="nucleotide sequence ID" value="NZ_KQ948355.1"/>
</dbReference>
<dbReference type="EMBL" id="LMWP01000014">
    <property type="protein sequence ID" value="KUN28455.1"/>
    <property type="molecule type" value="Genomic_DNA"/>
</dbReference>
<evidence type="ECO:0000313" key="2">
    <source>
        <dbReference type="EMBL" id="KUN28455.1"/>
    </source>
</evidence>
<dbReference type="Gene3D" id="2.180.10.10">
    <property type="entry name" value="RHS repeat-associated core"/>
    <property type="match status" value="1"/>
</dbReference>
<organism evidence="2 3">
    <name type="scientific">Streptomyces corchorusii</name>
    <name type="common">Streptomyces chibaensis</name>
    <dbReference type="NCBI Taxonomy" id="1903"/>
    <lineage>
        <taxon>Bacteria</taxon>
        <taxon>Bacillati</taxon>
        <taxon>Actinomycetota</taxon>
        <taxon>Actinomycetes</taxon>
        <taxon>Kitasatosporales</taxon>
        <taxon>Streptomycetaceae</taxon>
        <taxon>Streptomyces</taxon>
    </lineage>
</organism>
<reference evidence="2 3" key="1">
    <citation type="submission" date="2015-10" db="EMBL/GenBank/DDBJ databases">
        <title>Draft genome sequence of Streptomyces corchorusii DSM 40340, type strain for the species Streptomyces corchorusii.</title>
        <authorList>
            <person name="Ruckert C."/>
            <person name="Winkler A."/>
            <person name="Kalinowski J."/>
            <person name="Kampfer P."/>
            <person name="Glaeser S."/>
        </authorList>
    </citation>
    <scope>NUCLEOTIDE SEQUENCE [LARGE SCALE GENOMIC DNA]</scope>
    <source>
        <strain evidence="2 3">DSM 40340</strain>
    </source>
</reference>
<proteinExistence type="predicted"/>
<keyword evidence="3" id="KW-1185">Reference proteome</keyword>
<name>A0A101QER8_STRCK</name>
<dbReference type="InterPro" id="IPR006530">
    <property type="entry name" value="YD"/>
</dbReference>
<dbReference type="AlphaFoldDB" id="A0A101QER8"/>
<evidence type="ECO:0008006" key="4">
    <source>
        <dbReference type="Google" id="ProtNLM"/>
    </source>
</evidence>
<accession>A0A101QER8</accession>